<dbReference type="EMBL" id="MU006782">
    <property type="protein sequence ID" value="KAF2642075.1"/>
    <property type="molecule type" value="Genomic_DNA"/>
</dbReference>
<dbReference type="OrthoDB" id="5422351at2759"/>
<dbReference type="Proteomes" id="UP000799753">
    <property type="component" value="Unassembled WGS sequence"/>
</dbReference>
<evidence type="ECO:0000313" key="2">
    <source>
        <dbReference type="EMBL" id="KAF2642075.1"/>
    </source>
</evidence>
<reference evidence="2" key="1">
    <citation type="journal article" date="2020" name="Stud. Mycol.">
        <title>101 Dothideomycetes genomes: a test case for predicting lifestyles and emergence of pathogens.</title>
        <authorList>
            <person name="Haridas S."/>
            <person name="Albert R."/>
            <person name="Binder M."/>
            <person name="Bloem J."/>
            <person name="Labutti K."/>
            <person name="Salamov A."/>
            <person name="Andreopoulos B."/>
            <person name="Baker S."/>
            <person name="Barry K."/>
            <person name="Bills G."/>
            <person name="Bluhm B."/>
            <person name="Cannon C."/>
            <person name="Castanera R."/>
            <person name="Culley D."/>
            <person name="Daum C."/>
            <person name="Ezra D."/>
            <person name="Gonzalez J."/>
            <person name="Henrissat B."/>
            <person name="Kuo A."/>
            <person name="Liang C."/>
            <person name="Lipzen A."/>
            <person name="Lutzoni F."/>
            <person name="Magnuson J."/>
            <person name="Mondo S."/>
            <person name="Nolan M."/>
            <person name="Ohm R."/>
            <person name="Pangilinan J."/>
            <person name="Park H.-J."/>
            <person name="Ramirez L."/>
            <person name="Alfaro M."/>
            <person name="Sun H."/>
            <person name="Tritt A."/>
            <person name="Yoshinaga Y."/>
            <person name="Zwiers L.-H."/>
            <person name="Turgeon B."/>
            <person name="Goodwin S."/>
            <person name="Spatafora J."/>
            <person name="Crous P."/>
            <person name="Grigoriev I."/>
        </authorList>
    </citation>
    <scope>NUCLEOTIDE SEQUENCE</scope>
    <source>
        <strain evidence="2">CBS 473.64</strain>
    </source>
</reference>
<accession>A0A6A6S3E9</accession>
<feature type="compositionally biased region" description="Polar residues" evidence="1">
    <location>
        <begin position="362"/>
        <end position="380"/>
    </location>
</feature>
<feature type="region of interest" description="Disordered" evidence="1">
    <location>
        <begin position="567"/>
        <end position="587"/>
    </location>
</feature>
<keyword evidence="3" id="KW-1185">Reference proteome</keyword>
<feature type="compositionally biased region" description="Polar residues" evidence="1">
    <location>
        <begin position="530"/>
        <end position="549"/>
    </location>
</feature>
<dbReference type="PANTHER" id="PTHR40625">
    <property type="entry name" value="GTP-BINDING PROTEIN ESDC-RELATED"/>
    <property type="match status" value="1"/>
</dbReference>
<protein>
    <submittedName>
        <fullName evidence="2">Uncharacterized protein</fullName>
    </submittedName>
</protein>
<feature type="region of interest" description="Disordered" evidence="1">
    <location>
        <begin position="334"/>
        <end position="436"/>
    </location>
</feature>
<proteinExistence type="predicted"/>
<feature type="region of interest" description="Disordered" evidence="1">
    <location>
        <begin position="511"/>
        <end position="549"/>
    </location>
</feature>
<feature type="region of interest" description="Disordered" evidence="1">
    <location>
        <begin position="192"/>
        <end position="222"/>
    </location>
</feature>
<dbReference type="InterPro" id="IPR013783">
    <property type="entry name" value="Ig-like_fold"/>
</dbReference>
<evidence type="ECO:0000313" key="3">
    <source>
        <dbReference type="Proteomes" id="UP000799753"/>
    </source>
</evidence>
<feature type="compositionally biased region" description="Low complexity" evidence="1">
    <location>
        <begin position="576"/>
        <end position="587"/>
    </location>
</feature>
<evidence type="ECO:0000256" key="1">
    <source>
        <dbReference type="SAM" id="MobiDB-lite"/>
    </source>
</evidence>
<name>A0A6A6S3E9_9PLEO</name>
<organism evidence="2 3">
    <name type="scientific">Massarina eburnea CBS 473.64</name>
    <dbReference type="NCBI Taxonomy" id="1395130"/>
    <lineage>
        <taxon>Eukaryota</taxon>
        <taxon>Fungi</taxon>
        <taxon>Dikarya</taxon>
        <taxon>Ascomycota</taxon>
        <taxon>Pezizomycotina</taxon>
        <taxon>Dothideomycetes</taxon>
        <taxon>Pleosporomycetidae</taxon>
        <taxon>Pleosporales</taxon>
        <taxon>Massarineae</taxon>
        <taxon>Massarinaceae</taxon>
        <taxon>Massarina</taxon>
    </lineage>
</organism>
<dbReference type="PANTHER" id="PTHR40625:SF1">
    <property type="entry name" value="AMP-ACTIVATED PROTEIN KINASE GLYCOGEN-BINDING DOMAIN-CONTAINING PROTEIN"/>
    <property type="match status" value="1"/>
</dbReference>
<gene>
    <name evidence="2" type="ORF">P280DRAFT_506527</name>
</gene>
<feature type="region of interest" description="Disordered" evidence="1">
    <location>
        <begin position="134"/>
        <end position="171"/>
    </location>
</feature>
<sequence>MGEETLVTFLLYAIPPPRIPHNSSVHVAHPSFSDCPAASRTVELLGSWDNFSKPYQLQRDRRRGHGIWSGCYTFDDIICDGDLSNIGERRSGALKMGGTYWYYYKVDDEEHHNPAQPSTTTCPLLPGQQLNVLEVPRESRSRRSSNVSDPFTRNPQDKFLKPVPPKPLPSPRIGDLCKEIYTVPMHSYGHPKSATYPSTSSSQLLSPGPRRHARSASTSPHDTSTALFCDFKGLKEKFAQKRSAANTHERSRSVRDLEIGAPTLISTTAEDVNLIPLAALRPPPTPSTVYYAQPQTSSSLPTPVAAKLRQFSPLGSNPVDPINDLVHTPSLLVPSYESQARRPRSRSSPPPPPKSPVPTIVRANSSDISRIKTFANQPWAQSPKLDQLVDEEQPRTAPAPVLRRPSLELPSRDARPSSSYGGDRSSSLRKSPIDTDKKLPALPRFLVPAPLFACNDEPSIPEKDTLPDSPMPEKIAFPRSPMEQHIENVEYALDDSRIHLLTERNSHFSLWSNDSYTSTSPTSDDEETTQSPTFSSLTSNCSEPGSPQLLSSRFSVDTIDDLIFRSSQDESSLDTEQLQSSPPLSQGQDSLLQLEDLRLSSFGPSMFLDIQQRGESRRQAACFGYGNFQGYALPEDETMSKATITEQSILGTQDENGLGLRIGHQRESSVSQLERLVDEFGFLGDAVL</sequence>
<feature type="compositionally biased region" description="Polar residues" evidence="1">
    <location>
        <begin position="195"/>
        <end position="205"/>
    </location>
</feature>
<dbReference type="AlphaFoldDB" id="A0A6A6S3E9"/>
<dbReference type="Gene3D" id="2.60.40.10">
    <property type="entry name" value="Immunoglobulins"/>
    <property type="match status" value="1"/>
</dbReference>
<feature type="compositionally biased region" description="Low complexity" evidence="1">
    <location>
        <begin position="512"/>
        <end position="522"/>
    </location>
</feature>